<dbReference type="InterPro" id="IPR000933">
    <property type="entry name" value="Glyco_hydro_29"/>
</dbReference>
<evidence type="ECO:0000256" key="3">
    <source>
        <dbReference type="ARBA" id="ARBA00012662"/>
    </source>
</evidence>
<dbReference type="GO" id="GO:0016139">
    <property type="term" value="P:glycoside catabolic process"/>
    <property type="evidence" value="ECO:0007669"/>
    <property type="project" value="TreeGrafter"/>
</dbReference>
<evidence type="ECO:0000256" key="2">
    <source>
        <dbReference type="ARBA" id="ARBA00007951"/>
    </source>
</evidence>
<evidence type="ECO:0000313" key="8">
    <source>
        <dbReference type="EMBL" id="MBB3889550.1"/>
    </source>
</evidence>
<keyword evidence="5 8" id="KW-0378">Hydrolase</keyword>
<dbReference type="GO" id="GO:0004560">
    <property type="term" value="F:alpha-L-fucosidase activity"/>
    <property type="evidence" value="ECO:0007669"/>
    <property type="project" value="UniProtKB-EC"/>
</dbReference>
<sequence>MGAFAGRDLPAWYDDAKFGVFIHWGLFSIPAFAPKVGKISDIFQTDYRRAVALSPYTEWYENAIKSPDTPSAAFHRETYGGAPYRDFREPFLAGLSQWDPDAWAEAIAGSGARYVVLVTKHHDGFCLWPSRVAHPHAQGWRTERDVVGELAAAVRRAGMRFGVYYSGGIDWSFNPEPLRTLMDFVGSVPGGLYPAYAAAQTRELVDRYEPSVLWNDISWPTDQGELDELFSDYYAAVPDGVVNDRWKTPTFTARLLRHKLPRLLLDRMIESRAAKSGGGADGVVPPPVPHSDFRTPEYVRFADIQDRKWEATRGMSHSFGFNRNDTEADYESPEHLLLELVDSVSKGGNLLLNVGPRGDDAQIPTPQLDRLKAMGAWLRDNGEAVYGTRPWSFAEAQTDDGAPVRFTTRGDRLNVIPLTAVGGGELVVRGVALSGLGVRLSDGCPVELRAEGDATRMIFARPQTGAFAPAVAIDGGAAATP</sequence>
<organism evidence="8 9">
    <name type="scientific">Phenylobacterium haematophilum</name>
    <dbReference type="NCBI Taxonomy" id="98513"/>
    <lineage>
        <taxon>Bacteria</taxon>
        <taxon>Pseudomonadati</taxon>
        <taxon>Pseudomonadota</taxon>
        <taxon>Alphaproteobacteria</taxon>
        <taxon>Caulobacterales</taxon>
        <taxon>Caulobacteraceae</taxon>
        <taxon>Phenylobacterium</taxon>
    </lineage>
</organism>
<evidence type="ECO:0000256" key="4">
    <source>
        <dbReference type="ARBA" id="ARBA00022729"/>
    </source>
</evidence>
<keyword evidence="9" id="KW-1185">Reference proteome</keyword>
<dbReference type="PIRSF" id="PIRSF001092">
    <property type="entry name" value="Alpha-L-fucosidase"/>
    <property type="match status" value="1"/>
</dbReference>
<evidence type="ECO:0000313" key="9">
    <source>
        <dbReference type="Proteomes" id="UP000530564"/>
    </source>
</evidence>
<dbReference type="Proteomes" id="UP000530564">
    <property type="component" value="Unassembled WGS sequence"/>
</dbReference>
<comment type="caution">
    <text evidence="8">The sequence shown here is derived from an EMBL/GenBank/DDBJ whole genome shotgun (WGS) entry which is preliminary data.</text>
</comment>
<dbReference type="GO" id="GO:0006004">
    <property type="term" value="P:fucose metabolic process"/>
    <property type="evidence" value="ECO:0007669"/>
    <property type="project" value="InterPro"/>
</dbReference>
<comment type="function">
    <text evidence="1">Alpha-L-fucosidase is responsible for hydrolyzing the alpha-1,6-linked fucose joined to the reducing-end N-acetylglucosamine of the carbohydrate moieties of glycoproteins.</text>
</comment>
<dbReference type="InterPro" id="IPR013780">
    <property type="entry name" value="Glyco_hydro_b"/>
</dbReference>
<dbReference type="Gene3D" id="3.20.20.80">
    <property type="entry name" value="Glycosidases"/>
    <property type="match status" value="1"/>
</dbReference>
<dbReference type="AlphaFoldDB" id="A0A839ZW84"/>
<comment type="similarity">
    <text evidence="2">Belongs to the glycosyl hydrolase 29 family.</text>
</comment>
<dbReference type="PANTHER" id="PTHR10030">
    <property type="entry name" value="ALPHA-L-FUCOSIDASE"/>
    <property type="match status" value="1"/>
</dbReference>
<gene>
    <name evidence="8" type="ORF">GGQ61_000247</name>
</gene>
<dbReference type="PANTHER" id="PTHR10030:SF37">
    <property type="entry name" value="ALPHA-L-FUCOSIDASE-RELATED"/>
    <property type="match status" value="1"/>
</dbReference>
<dbReference type="SUPFAM" id="SSF51445">
    <property type="entry name" value="(Trans)glycosidases"/>
    <property type="match status" value="1"/>
</dbReference>
<dbReference type="EMBL" id="JACIDK010000001">
    <property type="protein sequence ID" value="MBB3889550.1"/>
    <property type="molecule type" value="Genomic_DNA"/>
</dbReference>
<evidence type="ECO:0000256" key="1">
    <source>
        <dbReference type="ARBA" id="ARBA00004071"/>
    </source>
</evidence>
<accession>A0A839ZW84</accession>
<dbReference type="PRINTS" id="PR00741">
    <property type="entry name" value="GLHYDRLASE29"/>
</dbReference>
<dbReference type="InterPro" id="IPR057739">
    <property type="entry name" value="Glyco_hydro_29_N"/>
</dbReference>
<evidence type="ECO:0000259" key="7">
    <source>
        <dbReference type="Pfam" id="PF01120"/>
    </source>
</evidence>
<evidence type="ECO:0000256" key="6">
    <source>
        <dbReference type="ARBA" id="ARBA00023295"/>
    </source>
</evidence>
<keyword evidence="6 8" id="KW-0326">Glycosidase</keyword>
<protein>
    <recommendedName>
        <fullName evidence="3">alpha-L-fucosidase</fullName>
        <ecNumber evidence="3">3.2.1.51</ecNumber>
    </recommendedName>
</protein>
<dbReference type="EC" id="3.2.1.51" evidence="3"/>
<dbReference type="GO" id="GO:0005764">
    <property type="term" value="C:lysosome"/>
    <property type="evidence" value="ECO:0007669"/>
    <property type="project" value="TreeGrafter"/>
</dbReference>
<dbReference type="Pfam" id="PF01120">
    <property type="entry name" value="Alpha_L_fucos"/>
    <property type="match status" value="1"/>
</dbReference>
<proteinExistence type="inferred from homology"/>
<dbReference type="InterPro" id="IPR017853">
    <property type="entry name" value="GH"/>
</dbReference>
<dbReference type="Gene3D" id="2.60.40.1180">
    <property type="entry name" value="Golgi alpha-mannosidase II"/>
    <property type="match status" value="1"/>
</dbReference>
<name>A0A839ZW84_9CAUL</name>
<dbReference type="InterPro" id="IPR016286">
    <property type="entry name" value="FUC_metazoa-typ"/>
</dbReference>
<feature type="domain" description="Glycoside hydrolase family 29 N-terminal" evidence="7">
    <location>
        <begin position="7"/>
        <end position="383"/>
    </location>
</feature>
<dbReference type="SMART" id="SM00812">
    <property type="entry name" value="Alpha_L_fucos"/>
    <property type="match status" value="1"/>
</dbReference>
<dbReference type="RefSeq" id="WP_183769558.1">
    <property type="nucleotide sequence ID" value="NZ_JACIDK010000001.1"/>
</dbReference>
<reference evidence="8 9" key="1">
    <citation type="submission" date="2020-08" db="EMBL/GenBank/DDBJ databases">
        <title>Genomic Encyclopedia of Type Strains, Phase IV (KMG-IV): sequencing the most valuable type-strain genomes for metagenomic binning, comparative biology and taxonomic classification.</title>
        <authorList>
            <person name="Goeker M."/>
        </authorList>
    </citation>
    <scope>NUCLEOTIDE SEQUENCE [LARGE SCALE GENOMIC DNA]</scope>
    <source>
        <strain evidence="8 9">DSM 21793</strain>
    </source>
</reference>
<evidence type="ECO:0000256" key="5">
    <source>
        <dbReference type="ARBA" id="ARBA00022801"/>
    </source>
</evidence>
<keyword evidence="4" id="KW-0732">Signal</keyword>